<dbReference type="PANTHER" id="PTHR10584">
    <property type="entry name" value="SUGAR KINASE"/>
    <property type="match status" value="1"/>
</dbReference>
<dbReference type="InterPro" id="IPR029056">
    <property type="entry name" value="Ribokinase-like"/>
</dbReference>
<name>A0AAU8DID2_9ACTN</name>
<protein>
    <submittedName>
        <fullName evidence="4">Carbohydrate kinase family protein</fullName>
    </submittedName>
</protein>
<dbReference type="EMBL" id="CP159218">
    <property type="protein sequence ID" value="XCG61949.1"/>
    <property type="molecule type" value="Genomic_DNA"/>
</dbReference>
<dbReference type="AlphaFoldDB" id="A0AAU8DID2"/>
<dbReference type="RefSeq" id="WP_353647565.1">
    <property type="nucleotide sequence ID" value="NZ_CP159218.1"/>
</dbReference>
<keyword evidence="2 4" id="KW-0418">Kinase</keyword>
<dbReference type="SUPFAM" id="SSF53613">
    <property type="entry name" value="Ribokinase-like"/>
    <property type="match status" value="1"/>
</dbReference>
<dbReference type="PANTHER" id="PTHR10584:SF166">
    <property type="entry name" value="RIBOKINASE"/>
    <property type="match status" value="1"/>
</dbReference>
<dbReference type="GO" id="GO:0016301">
    <property type="term" value="F:kinase activity"/>
    <property type="evidence" value="ECO:0007669"/>
    <property type="project" value="UniProtKB-KW"/>
</dbReference>
<accession>A0AAU8DID2</accession>
<gene>
    <name evidence="4" type="ORF">ABLG96_11690</name>
</gene>
<feature type="domain" description="Carbohydrate kinase PfkB" evidence="3">
    <location>
        <begin position="9"/>
        <end position="341"/>
    </location>
</feature>
<dbReference type="GO" id="GO:0005829">
    <property type="term" value="C:cytosol"/>
    <property type="evidence" value="ECO:0007669"/>
    <property type="project" value="TreeGrafter"/>
</dbReference>
<dbReference type="InterPro" id="IPR011611">
    <property type="entry name" value="PfkB_dom"/>
</dbReference>
<reference evidence="4" key="1">
    <citation type="submission" date="2024-05" db="EMBL/GenBank/DDBJ databases">
        <authorList>
            <person name="Cai S.Y."/>
            <person name="Jin L.M."/>
            <person name="Li H.R."/>
        </authorList>
    </citation>
    <scope>NUCLEOTIDE SEQUENCE</scope>
    <source>
        <strain evidence="4">A5-74</strain>
    </source>
</reference>
<keyword evidence="1" id="KW-0808">Transferase</keyword>
<evidence type="ECO:0000256" key="1">
    <source>
        <dbReference type="ARBA" id="ARBA00022679"/>
    </source>
</evidence>
<evidence type="ECO:0000313" key="4">
    <source>
        <dbReference type="EMBL" id="XCG61949.1"/>
    </source>
</evidence>
<proteinExistence type="predicted"/>
<evidence type="ECO:0000256" key="2">
    <source>
        <dbReference type="ARBA" id="ARBA00022777"/>
    </source>
</evidence>
<sequence>MTVDPQRGVLVVGHICVDLQPSFSAAPSMVPGDLFATGPLTISSGGSVANTAGALRVLGIPVTVAADVGDDVLGTVVGPLLSRLGLDTSGIRTVRGTTSYSVVVQPPGVDRTFWHHGGVNTSFDGSAVDLRHGARGLPDAPALLHVGYPSLLPALVGEDGAPLAALLDRARDAGLATSLDLAVVSGPDDASRAHWQRVLDRVLPQVDICSPSRDDLVSAVGRVAPVCDASDDDADGDDPGIELQRWASWLVDRGVAIAVVSGGADGFAVATADAARFASVPMLAGLQQSWHTRSFTAPALPTGDAALATTGAGDAATAGLIAGILSGRTPHEAIALAADTAVRRIRGSLFEHPAPDELRPAAATIDAR</sequence>
<dbReference type="Gene3D" id="3.40.1190.20">
    <property type="match status" value="1"/>
</dbReference>
<organism evidence="4">
    <name type="scientific">Nakamurella sp. A5-74</name>
    <dbReference type="NCBI Taxonomy" id="3158264"/>
    <lineage>
        <taxon>Bacteria</taxon>
        <taxon>Bacillati</taxon>
        <taxon>Actinomycetota</taxon>
        <taxon>Actinomycetes</taxon>
        <taxon>Nakamurellales</taxon>
        <taxon>Nakamurellaceae</taxon>
        <taxon>Nakamurella</taxon>
    </lineage>
</organism>
<evidence type="ECO:0000259" key="3">
    <source>
        <dbReference type="Pfam" id="PF00294"/>
    </source>
</evidence>
<dbReference type="Pfam" id="PF00294">
    <property type="entry name" value="PfkB"/>
    <property type="match status" value="1"/>
</dbReference>